<dbReference type="InterPro" id="IPR004358">
    <property type="entry name" value="Sig_transdc_His_kin-like_C"/>
</dbReference>
<dbReference type="Gene3D" id="3.30.565.10">
    <property type="entry name" value="Histidine kinase-like ATPase, C-terminal domain"/>
    <property type="match status" value="1"/>
</dbReference>
<sequence length="1342" mass="151652">MGAIYSMSRRIKVLPLLILIFALMVSFENKPYVYGKDTEIKQEKTEKKGGGGYAASNQLNGFGYTAKVYDSTNGLPTSDANYILCSDSGYIWIGGYSGIIRYDGADFERLDSYDGLTNSRTLYQDRNGRMWVGTNDNGLVILDEQRNRRHITDEDGLPSRCIMSIIEDGRENFIIGTSKGIAVIDKDDNIKYIDDSRLDSGRIVRLTRDYYGDIYGYCDNGNIFKLIDGKVERILRASDLDLDFITTIIADPNDVGKVYIGTESGLIYYGNFGDSYSDLRKINAKPLDYIYWVSIDCDRVWAASHTSIGYIDEHKNFKEIKDLPLNTDIEMLTSDYQGNLWIASSTAGVMKIVTCNFTSVTSRYDFNNLVVYANYINKGYLYMGTEEGLYILDIYGNQVTNKLTEYIGKSCVRHIMSDSQDNLWLCVYNNGLGLVCQKKSGEIINFTTKEGLPSVQARCSLELSDGTIVVGGNKGISYIKDFKVQSKKNIESLRIDDSILSLYEKDKDLYIGTNGNGIYILNERGLRHYSINNGLTSDIVMRIIWDKTREVFWVITSNSIQYIKNDIIVNVTSFPYNNCYDVYFKENGKDLWVLASDGIYCVNAQSMIDDNVNEYKHYNLLNGLPSIPTGNSYSSLDENSNLYVSSRKGVCKFNIEKFVEEYVDLNFELRSVICDGKFIYPDKNGKYIIPAGANRITFVPAILDYSETNPKIHICLEGVKDQGATELLNKLRPLEFTGLRYGTYNLHLQMLNQSGNEILREKKFLIEKKPLLYEMAFVQAVILLLFLIIGGVLAWRILYKTTISKQYEKLQETTDELARANSVKERFLANISNFLRTPLITIMGADEMILRRDPTVSSNEYFFSVINDAMEIKNESENLLELIDSLIYISNIESGKATVSEKEYDTVEAMQSAISITRHLCNEKGLSFEFEVDEKMPVRLFGDVDKLSQIIWTLINNGVKYTSDGGVTIRATVDSIENNYCDLNISVKDTGPGISDEFKDVIFNSFETIGYMTVGLPYEFGLGLTLSRMFANLMNGTIEVSSEEGQGATFTFKVRQKIVNSTPVSVFKEKEDRVTQGLYIPSFVAPEAEVLVVDNNMKSLNIVKNILKETKMFVGTAITGEECLEKIKFGSYNLVLMDYHMPDITASELLIRVRDIVPDIPVYAISSIPMEDEEFYQSKGFNGVLLKPVDSKLLEKTILKHIPTKIYMKLSDTEGYEEDSELPKDKEWLYNIKELNVRDGIRDNGGAGQYLASLLAFMDAINKYVNGIDDAYKNLDIKLYTIKMHSLRTSCSIVGANDLVAVAESLEAAGNRNDLDYIADNTDSFLSECRSLYTKLTKLHSL</sequence>
<dbReference type="CDD" id="cd00082">
    <property type="entry name" value="HisKA"/>
    <property type="match status" value="1"/>
</dbReference>
<evidence type="ECO:0000256" key="4">
    <source>
        <dbReference type="ARBA" id="ARBA00022553"/>
    </source>
</evidence>
<evidence type="ECO:0000256" key="6">
    <source>
        <dbReference type="ARBA" id="ARBA00022777"/>
    </source>
</evidence>
<evidence type="ECO:0000256" key="5">
    <source>
        <dbReference type="ARBA" id="ARBA00022679"/>
    </source>
</evidence>
<evidence type="ECO:0000256" key="1">
    <source>
        <dbReference type="ARBA" id="ARBA00000085"/>
    </source>
</evidence>
<comment type="catalytic activity">
    <reaction evidence="1">
        <text>ATP + protein L-histidine = ADP + protein N-phospho-L-histidine.</text>
        <dbReference type="EC" id="2.7.13.3"/>
    </reaction>
</comment>
<protein>
    <recommendedName>
        <fullName evidence="3">Stage 0 sporulation protein A homolog</fullName>
        <ecNumber evidence="2">2.7.13.3</ecNumber>
    </recommendedName>
</protein>
<dbReference type="InterPro" id="IPR001789">
    <property type="entry name" value="Sig_transdc_resp-reg_receiver"/>
</dbReference>
<dbReference type="InterPro" id="IPR011110">
    <property type="entry name" value="Reg_prop"/>
</dbReference>
<feature type="domain" description="Histidine kinase" evidence="11">
    <location>
        <begin position="830"/>
        <end position="1058"/>
    </location>
</feature>
<dbReference type="InterPro" id="IPR005467">
    <property type="entry name" value="His_kinase_dom"/>
</dbReference>
<keyword evidence="6" id="KW-0418">Kinase</keyword>
<evidence type="ECO:0000256" key="7">
    <source>
        <dbReference type="ARBA" id="ARBA00023012"/>
    </source>
</evidence>
<keyword evidence="4 9" id="KW-0597">Phosphoprotein</keyword>
<dbReference type="EC" id="2.7.13.3" evidence="2"/>
<dbReference type="Pfam" id="PF00072">
    <property type="entry name" value="Response_reg"/>
    <property type="match status" value="1"/>
</dbReference>
<keyword evidence="10" id="KW-1133">Transmembrane helix</keyword>
<dbReference type="PRINTS" id="PR00344">
    <property type="entry name" value="BCTRLSENSOR"/>
</dbReference>
<dbReference type="Gene3D" id="1.10.287.130">
    <property type="match status" value="1"/>
</dbReference>
<evidence type="ECO:0000313" key="13">
    <source>
        <dbReference type="EMBL" id="SHI47510.1"/>
    </source>
</evidence>
<evidence type="ECO:0000313" key="14">
    <source>
        <dbReference type="Proteomes" id="UP000184185"/>
    </source>
</evidence>
<dbReference type="InterPro" id="IPR011006">
    <property type="entry name" value="CheY-like_superfamily"/>
</dbReference>
<keyword evidence="5" id="KW-0808">Transferase</keyword>
<dbReference type="CDD" id="cd17546">
    <property type="entry name" value="REC_hyHK_CKI1_RcsC-like"/>
    <property type="match status" value="1"/>
</dbReference>
<dbReference type="PANTHER" id="PTHR43047:SF72">
    <property type="entry name" value="OSMOSENSING HISTIDINE PROTEIN KINASE SLN1"/>
    <property type="match status" value="1"/>
</dbReference>
<dbReference type="Pfam" id="PF02518">
    <property type="entry name" value="HATPase_c"/>
    <property type="match status" value="1"/>
</dbReference>
<dbReference type="PROSITE" id="PS50109">
    <property type="entry name" value="HIS_KIN"/>
    <property type="match status" value="1"/>
</dbReference>
<evidence type="ECO:0000256" key="8">
    <source>
        <dbReference type="ARBA" id="ARBA00024867"/>
    </source>
</evidence>
<reference evidence="13 14" key="1">
    <citation type="submission" date="2016-11" db="EMBL/GenBank/DDBJ databases">
        <authorList>
            <person name="Jaros S."/>
            <person name="Januszkiewicz K."/>
            <person name="Wedrychowicz H."/>
        </authorList>
    </citation>
    <scope>NUCLEOTIDE SEQUENCE [LARGE SCALE GENOMIC DNA]</scope>
    <source>
        <strain evidence="13 14">DSM 14809</strain>
    </source>
</reference>
<evidence type="ECO:0000259" key="11">
    <source>
        <dbReference type="PROSITE" id="PS50109"/>
    </source>
</evidence>
<dbReference type="SMART" id="SM00448">
    <property type="entry name" value="REC"/>
    <property type="match status" value="1"/>
</dbReference>
<dbReference type="SUPFAM" id="SSF55874">
    <property type="entry name" value="ATPase domain of HSP90 chaperone/DNA topoisomerase II/histidine kinase"/>
    <property type="match status" value="1"/>
</dbReference>
<organism evidence="13 14">
    <name type="scientific">Pseudobutyrivibrio xylanivorans DSM 14809</name>
    <dbReference type="NCBI Taxonomy" id="1123012"/>
    <lineage>
        <taxon>Bacteria</taxon>
        <taxon>Bacillati</taxon>
        <taxon>Bacillota</taxon>
        <taxon>Clostridia</taxon>
        <taxon>Lachnospirales</taxon>
        <taxon>Lachnospiraceae</taxon>
        <taxon>Pseudobutyrivibrio</taxon>
    </lineage>
</organism>
<keyword evidence="10" id="KW-0472">Membrane</keyword>
<dbReference type="Gene3D" id="1.20.120.160">
    <property type="entry name" value="HPT domain"/>
    <property type="match status" value="1"/>
</dbReference>
<dbReference type="InterPro" id="IPR013783">
    <property type="entry name" value="Ig-like_fold"/>
</dbReference>
<dbReference type="InterPro" id="IPR011047">
    <property type="entry name" value="Quinoprotein_ADH-like_sf"/>
</dbReference>
<dbReference type="InterPro" id="IPR036641">
    <property type="entry name" value="HPT_dom_sf"/>
</dbReference>
<dbReference type="SUPFAM" id="SSF52172">
    <property type="entry name" value="CheY-like"/>
    <property type="match status" value="1"/>
</dbReference>
<proteinExistence type="predicted"/>
<dbReference type="SUPFAM" id="SSF47226">
    <property type="entry name" value="Histidine-containing phosphotransfer domain, HPT domain"/>
    <property type="match status" value="1"/>
</dbReference>
<dbReference type="GO" id="GO:0005886">
    <property type="term" value="C:plasma membrane"/>
    <property type="evidence" value="ECO:0007669"/>
    <property type="project" value="TreeGrafter"/>
</dbReference>
<dbReference type="SUPFAM" id="SSF47384">
    <property type="entry name" value="Homodimeric domain of signal transducing histidine kinase"/>
    <property type="match status" value="1"/>
</dbReference>
<dbReference type="InterPro" id="IPR015943">
    <property type="entry name" value="WD40/YVTN_repeat-like_dom_sf"/>
</dbReference>
<evidence type="ECO:0000256" key="2">
    <source>
        <dbReference type="ARBA" id="ARBA00012438"/>
    </source>
</evidence>
<feature type="modified residue" description="4-aspartylphosphate" evidence="9">
    <location>
        <position position="1138"/>
    </location>
</feature>
<feature type="transmembrane region" description="Helical" evidence="10">
    <location>
        <begin position="776"/>
        <end position="799"/>
    </location>
</feature>
<feature type="domain" description="Response regulatory" evidence="12">
    <location>
        <begin position="1089"/>
        <end position="1202"/>
    </location>
</feature>
<dbReference type="InterPro" id="IPR003661">
    <property type="entry name" value="HisK_dim/P_dom"/>
</dbReference>
<dbReference type="GO" id="GO:0009927">
    <property type="term" value="F:histidine phosphotransfer kinase activity"/>
    <property type="evidence" value="ECO:0007669"/>
    <property type="project" value="TreeGrafter"/>
</dbReference>
<dbReference type="GO" id="GO:0000155">
    <property type="term" value="F:phosphorelay sensor kinase activity"/>
    <property type="evidence" value="ECO:0007669"/>
    <property type="project" value="InterPro"/>
</dbReference>
<dbReference type="Proteomes" id="UP000184185">
    <property type="component" value="Unassembled WGS sequence"/>
</dbReference>
<dbReference type="Gene3D" id="2.130.10.10">
    <property type="entry name" value="YVTN repeat-like/Quinoprotein amine dehydrogenase"/>
    <property type="match status" value="2"/>
</dbReference>
<dbReference type="Gene3D" id="2.60.40.10">
    <property type="entry name" value="Immunoglobulins"/>
    <property type="match status" value="1"/>
</dbReference>
<dbReference type="EMBL" id="FQYQ01000002">
    <property type="protein sequence ID" value="SHI47510.1"/>
    <property type="molecule type" value="Genomic_DNA"/>
</dbReference>
<dbReference type="PROSITE" id="PS50110">
    <property type="entry name" value="RESPONSE_REGULATORY"/>
    <property type="match status" value="1"/>
</dbReference>
<keyword evidence="7" id="KW-0902">Two-component regulatory system</keyword>
<dbReference type="Pfam" id="PF07494">
    <property type="entry name" value="Reg_prop"/>
    <property type="match status" value="1"/>
</dbReference>
<dbReference type="SUPFAM" id="SSF50998">
    <property type="entry name" value="Quinoprotein alcohol dehydrogenase-like"/>
    <property type="match status" value="1"/>
</dbReference>
<dbReference type="SUPFAM" id="SSF63829">
    <property type="entry name" value="Calcium-dependent phosphotriesterase"/>
    <property type="match status" value="1"/>
</dbReference>
<comment type="function">
    <text evidence="8">May play the central regulatory role in sporulation. It may be an element of the effector pathway responsible for the activation of sporulation genes in response to nutritional stress. Spo0A may act in concert with spo0H (a sigma factor) to control the expression of some genes that are critical to the sporulation process.</text>
</comment>
<keyword evidence="10" id="KW-0812">Transmembrane</keyword>
<dbReference type="InterPro" id="IPR003594">
    <property type="entry name" value="HATPase_dom"/>
</dbReference>
<name>A0A1M6BFI7_PSEXY</name>
<evidence type="ECO:0000256" key="10">
    <source>
        <dbReference type="SAM" id="Phobius"/>
    </source>
</evidence>
<evidence type="ECO:0000256" key="9">
    <source>
        <dbReference type="PROSITE-ProRule" id="PRU00169"/>
    </source>
</evidence>
<accession>A0A1M6BFI7</accession>
<dbReference type="SMART" id="SM00387">
    <property type="entry name" value="HATPase_c"/>
    <property type="match status" value="1"/>
</dbReference>
<dbReference type="InterPro" id="IPR036097">
    <property type="entry name" value="HisK_dim/P_sf"/>
</dbReference>
<evidence type="ECO:0000256" key="3">
    <source>
        <dbReference type="ARBA" id="ARBA00018672"/>
    </source>
</evidence>
<dbReference type="Gene3D" id="3.40.50.2300">
    <property type="match status" value="1"/>
</dbReference>
<evidence type="ECO:0000259" key="12">
    <source>
        <dbReference type="PROSITE" id="PS50110"/>
    </source>
</evidence>
<dbReference type="PANTHER" id="PTHR43047">
    <property type="entry name" value="TWO-COMPONENT HISTIDINE PROTEIN KINASE"/>
    <property type="match status" value="1"/>
</dbReference>
<keyword evidence="14" id="KW-1185">Reference proteome</keyword>
<gene>
    <name evidence="13" type="ORF">SAMN02745725_00451</name>
</gene>
<dbReference type="InterPro" id="IPR036890">
    <property type="entry name" value="HATPase_C_sf"/>
</dbReference>